<accession>A0A485LE51</accession>
<dbReference type="EMBL" id="VJMH01006396">
    <property type="protein sequence ID" value="KAF0690033.1"/>
    <property type="molecule type" value="Genomic_DNA"/>
</dbReference>
<keyword evidence="1" id="KW-1133">Transmembrane helix</keyword>
<evidence type="ECO:0000256" key="1">
    <source>
        <dbReference type="SAM" id="Phobius"/>
    </source>
</evidence>
<evidence type="ECO:0000313" key="2">
    <source>
        <dbReference type="EMBL" id="KAF0690033.1"/>
    </source>
</evidence>
<keyword evidence="1" id="KW-0812">Transmembrane</keyword>
<keyword evidence="1" id="KW-0472">Membrane</keyword>
<keyword evidence="4" id="KW-1185">Reference proteome</keyword>
<evidence type="ECO:0000313" key="4">
    <source>
        <dbReference type="Proteomes" id="UP000332933"/>
    </source>
</evidence>
<protein>
    <submittedName>
        <fullName evidence="3">Aste57867_18542 protein</fullName>
    </submittedName>
</protein>
<evidence type="ECO:0000313" key="3">
    <source>
        <dbReference type="EMBL" id="VFT95278.1"/>
    </source>
</evidence>
<dbReference type="EMBL" id="CAADRA010006417">
    <property type="protein sequence ID" value="VFT95278.1"/>
    <property type="molecule type" value="Genomic_DNA"/>
</dbReference>
<feature type="transmembrane region" description="Helical" evidence="1">
    <location>
        <begin position="317"/>
        <end position="335"/>
    </location>
</feature>
<dbReference type="Proteomes" id="UP000332933">
    <property type="component" value="Unassembled WGS sequence"/>
</dbReference>
<feature type="transmembrane region" description="Helical" evidence="1">
    <location>
        <begin position="460"/>
        <end position="484"/>
    </location>
</feature>
<reference evidence="3 4" key="1">
    <citation type="submission" date="2019-03" db="EMBL/GenBank/DDBJ databases">
        <authorList>
            <person name="Gaulin E."/>
            <person name="Dumas B."/>
        </authorList>
    </citation>
    <scope>NUCLEOTIDE SEQUENCE [LARGE SCALE GENOMIC DNA]</scope>
    <source>
        <strain evidence="3">CBS 568.67</strain>
    </source>
</reference>
<proteinExistence type="predicted"/>
<name>A0A485LE51_9STRA</name>
<feature type="transmembrane region" description="Helical" evidence="1">
    <location>
        <begin position="248"/>
        <end position="270"/>
    </location>
</feature>
<feature type="transmembrane region" description="Helical" evidence="1">
    <location>
        <begin position="399"/>
        <end position="421"/>
    </location>
</feature>
<dbReference type="OrthoDB" id="78513at2759"/>
<reference evidence="2" key="2">
    <citation type="submission" date="2019-06" db="EMBL/GenBank/DDBJ databases">
        <title>Genomics analysis of Aphanomyces spp. identifies a new class of oomycete effector associated with host adaptation.</title>
        <authorList>
            <person name="Gaulin E."/>
        </authorList>
    </citation>
    <scope>NUCLEOTIDE SEQUENCE</scope>
    <source>
        <strain evidence="2">CBS 578.67</strain>
    </source>
</reference>
<organism evidence="3 4">
    <name type="scientific">Aphanomyces stellatus</name>
    <dbReference type="NCBI Taxonomy" id="120398"/>
    <lineage>
        <taxon>Eukaryota</taxon>
        <taxon>Sar</taxon>
        <taxon>Stramenopiles</taxon>
        <taxon>Oomycota</taxon>
        <taxon>Saprolegniomycetes</taxon>
        <taxon>Saprolegniales</taxon>
        <taxon>Verrucalvaceae</taxon>
        <taxon>Aphanomyces</taxon>
    </lineage>
</organism>
<sequence>MAISAAVVVFVAIDVVINNWALNDFVGDGLQFRTPVAPLMSAADLATYYRFGAGVNLTSLSFVGYWMVDTIVHALANDTASVYVLTAGSYTVVDKAMSNCGPFARNYTIDVRLPVKLAYADDSISFLRGDALSHAFTSDLTENLPSKNASIQELQALGFHGARLQVKLHLTTAVAVQNTSATQSINVTWYRIYPKSFCTGCTPIAELGRGVCALTVRYMDASKTLVVAKSQAILGSTHDVGLVFHRTVYTSIAALFKFVAIFVAGAGYLASRKTVQWHEVVGDDAGNPKVETVWSTLLDTIAPKYFPHLSHAIRLDLFCYNSDVFVLLFVASNLIDTNHAIQYMREVNVYNDVSPNFGMSLQLFAISTRLLWMNLGLVKLAKVQLHILVPASYSGQSRLMGLLNLSSVTALYLSAIMLYFVPAFIEYNNKSRVDVRHKVEQLDGTRVDFFDSFYFRGSPAIGIGLVLNMAGVLAFDQVTLFAFWRRLKKNSLSRQAMYNSTSVVCEYVDDVATSTTDDKSAVMECKARRLSTLQWYMMSHLMCFGLPEKEMAKKKGVAVTASTTTKDDPTAATTVCIVAQDENGHVHLLDDHLVTVKSLAFNIKVLRNTAVTIK</sequence>
<dbReference type="AlphaFoldDB" id="A0A485LE51"/>
<gene>
    <name evidence="3" type="primary">Aste57867_18542</name>
    <name evidence="2" type="ORF">As57867_018480</name>
    <name evidence="3" type="ORF">ASTE57867_18542</name>
</gene>